<name>A0ABY8H6M7_9MICC</name>
<feature type="transmembrane region" description="Helical" evidence="2">
    <location>
        <begin position="147"/>
        <end position="168"/>
    </location>
</feature>
<sequence length="764" mass="82720">MTPRFGLREAVGTLVLLALMVPGIVAHEPVFSDGSGLRAAGWGVGLGLAVAVAARTFAWRWWSTLAVTVLVYLGFGAVSALPDTAVAGVLPSVETVQLLVLQVVHSWKDLLTLVPPAGAFLGPAVLPYVTGLITGVLGGLAVVSGRWLLASLAPVALYLVGAAWSVPLTGAEPWWALAGTVAMLIWWALSSAWDRAESDPNPQHRARGEAEQRIRRRARTRTLTSAALVLTLSALLAVPLASVLVNAGERTVLRSYLAPPLSVQERATPLQQYRHLNAQLADEPLLRVTGLPEDARVRIATMDHYDGVQWGIAEPAEGEGFFQVGETLPEVPSDVPDGARQPVDVEVEQLRRVDGWLPSVGHPEQITLDDEATAAALFYDPTLQSLLTTAATDTEPHYHLQGWTEPQWSEGQLSGRSLGSAQLPEPEQVPSSLPALAAEITSAVSTPLEQARALEQYFHSTGYYANSTENPSRPGHAAERIARLIDAEQMIGDDEQYATAMALAARSLGMPARVVMGAYPDPDAATGADTITLHGRDLYVWVEIPFDGAGWVAFDPTPPRDQTPQTEIPEPRQVPRPQVLQPPEPPQEPPELPADLRDEENPDPLPPEQPLPWGLIAGISGFLLLLLLPLLGVPLYKVWRRRRRRQATGRLGVRHAWTEVTDYAVDVGIAVPRSATVLESAGVIDDAATGTEGAVTELARTVGRAEFSGTDADTDSGTDAEDPSRQAWELAERSYRGLQPAGWLARHRSRMSWRSLVRRRKERR</sequence>
<evidence type="ECO:0000313" key="4">
    <source>
        <dbReference type="EMBL" id="WFP16793.1"/>
    </source>
</evidence>
<protein>
    <submittedName>
        <fullName evidence="4">TransglutaminaseTgpA domain-containing protein</fullName>
    </submittedName>
</protein>
<dbReference type="SUPFAM" id="SSF54001">
    <property type="entry name" value="Cysteine proteinases"/>
    <property type="match status" value="1"/>
</dbReference>
<organism evidence="4 5">
    <name type="scientific">Citricoccus muralis</name>
    <dbReference type="NCBI Taxonomy" id="169134"/>
    <lineage>
        <taxon>Bacteria</taxon>
        <taxon>Bacillati</taxon>
        <taxon>Actinomycetota</taxon>
        <taxon>Actinomycetes</taxon>
        <taxon>Micrococcales</taxon>
        <taxon>Micrococcaceae</taxon>
        <taxon>Citricoccus</taxon>
    </lineage>
</organism>
<feature type="transmembrane region" description="Helical" evidence="2">
    <location>
        <begin position="223"/>
        <end position="245"/>
    </location>
</feature>
<dbReference type="PANTHER" id="PTHR42736:SF1">
    <property type="entry name" value="PROTEIN-GLUTAMINE GAMMA-GLUTAMYLTRANSFERASE"/>
    <property type="match status" value="1"/>
</dbReference>
<feature type="transmembrane region" description="Helical" evidence="2">
    <location>
        <begin position="36"/>
        <end position="54"/>
    </location>
</feature>
<gene>
    <name evidence="4" type="ORF">P8192_01300</name>
</gene>
<dbReference type="PANTHER" id="PTHR42736">
    <property type="entry name" value="PROTEIN-GLUTAMINE GAMMA-GLUTAMYLTRANSFERASE"/>
    <property type="match status" value="1"/>
</dbReference>
<dbReference type="Proteomes" id="UP001219037">
    <property type="component" value="Chromosome"/>
</dbReference>
<reference evidence="4 5" key="1">
    <citation type="submission" date="2023-04" db="EMBL/GenBank/DDBJ databases">
        <title>Funneling lignin-derived compounds into biodiesel using alkali-halophilic Citricoccus sp. P2.</title>
        <authorList>
            <person name="Luo C.-B."/>
        </authorList>
    </citation>
    <scope>NUCLEOTIDE SEQUENCE [LARGE SCALE GENOMIC DNA]</scope>
    <source>
        <strain evidence="4 5">P2</strain>
    </source>
</reference>
<dbReference type="EMBL" id="CP121252">
    <property type="protein sequence ID" value="WFP16793.1"/>
    <property type="molecule type" value="Genomic_DNA"/>
</dbReference>
<evidence type="ECO:0000259" key="3">
    <source>
        <dbReference type="SMART" id="SM00460"/>
    </source>
</evidence>
<dbReference type="InterPro" id="IPR002931">
    <property type="entry name" value="Transglutaminase-like"/>
</dbReference>
<keyword evidence="2" id="KW-0812">Transmembrane</keyword>
<feature type="transmembrane region" description="Helical" evidence="2">
    <location>
        <begin position="611"/>
        <end position="636"/>
    </location>
</feature>
<feature type="region of interest" description="Disordered" evidence="1">
    <location>
        <begin position="409"/>
        <end position="428"/>
    </location>
</feature>
<proteinExistence type="predicted"/>
<feature type="transmembrane region" description="Helical" evidence="2">
    <location>
        <begin position="117"/>
        <end position="140"/>
    </location>
</feature>
<evidence type="ECO:0000256" key="1">
    <source>
        <dbReference type="SAM" id="MobiDB-lite"/>
    </source>
</evidence>
<evidence type="ECO:0000313" key="5">
    <source>
        <dbReference type="Proteomes" id="UP001219037"/>
    </source>
</evidence>
<dbReference type="InterPro" id="IPR038765">
    <property type="entry name" value="Papain-like_cys_pep_sf"/>
</dbReference>
<feature type="region of interest" description="Disordered" evidence="1">
    <location>
        <begin position="552"/>
        <end position="609"/>
    </location>
</feature>
<keyword evidence="2" id="KW-1133">Transmembrane helix</keyword>
<feature type="domain" description="Transglutaminase-like" evidence="3">
    <location>
        <begin position="486"/>
        <end position="558"/>
    </location>
</feature>
<dbReference type="RefSeq" id="WP_278157883.1">
    <property type="nucleotide sequence ID" value="NZ_CP121252.1"/>
</dbReference>
<feature type="compositionally biased region" description="Pro residues" evidence="1">
    <location>
        <begin position="580"/>
        <end position="592"/>
    </location>
</feature>
<accession>A0ABY8H6M7</accession>
<feature type="transmembrane region" description="Helical" evidence="2">
    <location>
        <begin position="174"/>
        <end position="193"/>
    </location>
</feature>
<dbReference type="Pfam" id="PF01841">
    <property type="entry name" value="Transglut_core"/>
    <property type="match status" value="1"/>
</dbReference>
<evidence type="ECO:0000256" key="2">
    <source>
        <dbReference type="SAM" id="Phobius"/>
    </source>
</evidence>
<keyword evidence="5" id="KW-1185">Reference proteome</keyword>
<dbReference type="InterPro" id="IPR052901">
    <property type="entry name" value="Bact_TGase-like"/>
</dbReference>
<dbReference type="SMART" id="SM00460">
    <property type="entry name" value="TGc"/>
    <property type="match status" value="1"/>
</dbReference>
<dbReference type="Gene3D" id="3.10.620.30">
    <property type="match status" value="1"/>
</dbReference>
<feature type="transmembrane region" description="Helical" evidence="2">
    <location>
        <begin position="61"/>
        <end position="81"/>
    </location>
</feature>
<feature type="compositionally biased region" description="Polar residues" evidence="1">
    <location>
        <begin position="409"/>
        <end position="420"/>
    </location>
</feature>
<keyword evidence="2" id="KW-0472">Membrane</keyword>